<feature type="compositionally biased region" description="Basic and acidic residues" evidence="1">
    <location>
        <begin position="455"/>
        <end position="467"/>
    </location>
</feature>
<dbReference type="GO" id="GO:0000329">
    <property type="term" value="C:fungal-type vacuole membrane"/>
    <property type="evidence" value="ECO:0007669"/>
    <property type="project" value="TreeGrafter"/>
</dbReference>
<organism evidence="3 4">
    <name type="scientific">Trichoderma harzianum</name>
    <name type="common">Hypocrea lixii</name>
    <dbReference type="NCBI Taxonomy" id="5544"/>
    <lineage>
        <taxon>Eukaryota</taxon>
        <taxon>Fungi</taxon>
        <taxon>Dikarya</taxon>
        <taxon>Ascomycota</taxon>
        <taxon>Pezizomycotina</taxon>
        <taxon>Sordariomycetes</taxon>
        <taxon>Hypocreomycetidae</taxon>
        <taxon>Hypocreales</taxon>
        <taxon>Hypocreaceae</taxon>
        <taxon>Trichoderma</taxon>
    </lineage>
</organism>
<proteinExistence type="predicted"/>
<keyword evidence="2" id="KW-0472">Membrane</keyword>
<evidence type="ECO:0000313" key="4">
    <source>
        <dbReference type="Proteomes" id="UP000034112"/>
    </source>
</evidence>
<accession>A0A0G0AH58</accession>
<dbReference type="Proteomes" id="UP000034112">
    <property type="component" value="Unassembled WGS sequence"/>
</dbReference>
<dbReference type="OrthoDB" id="188042at2759"/>
<protein>
    <recommendedName>
        <fullName evidence="5">Vacuolar protein sorting-associated protein 62</fullName>
    </recommendedName>
</protein>
<dbReference type="InterPro" id="IPR009291">
    <property type="entry name" value="Vps62"/>
</dbReference>
<keyword evidence="2" id="KW-1133">Transmembrane helix</keyword>
<dbReference type="OMA" id="LFGQAKF"/>
<dbReference type="InterPro" id="IPR053102">
    <property type="entry name" value="VPS_Associated"/>
</dbReference>
<keyword evidence="2" id="KW-0812">Transmembrane</keyword>
<dbReference type="EMBL" id="JOKZ01000081">
    <property type="protein sequence ID" value="KKP04329.1"/>
    <property type="molecule type" value="Genomic_DNA"/>
</dbReference>
<dbReference type="PANTHER" id="PTHR48220">
    <property type="match status" value="1"/>
</dbReference>
<evidence type="ECO:0000256" key="2">
    <source>
        <dbReference type="SAM" id="Phobius"/>
    </source>
</evidence>
<evidence type="ECO:0000256" key="1">
    <source>
        <dbReference type="SAM" id="MobiDB-lite"/>
    </source>
</evidence>
<evidence type="ECO:0000313" key="3">
    <source>
        <dbReference type="EMBL" id="KKP04329.1"/>
    </source>
</evidence>
<dbReference type="AlphaFoldDB" id="A0A0G0AH58"/>
<dbReference type="Pfam" id="PF06101">
    <property type="entry name" value="Vps62"/>
    <property type="match status" value="1"/>
</dbReference>
<dbReference type="GO" id="GO:0006623">
    <property type="term" value="P:protein targeting to vacuole"/>
    <property type="evidence" value="ECO:0007669"/>
    <property type="project" value="TreeGrafter"/>
</dbReference>
<sequence>MGTGSAGSAFLKAHSPSFRSRAQIGHGRPIFMFLCPAALPEHCAAGRAAALRPFQADSSGCGFILDIGRVESHCAGLPPLVWLHSDDPFRPADLLQHIRHTTPATNQSSIPNLPKLDLDNLAILNDVDAGGGRVALTSNDDITGLPAWLYGSLPDESGRIANATPCVVILVEKSARDVDAFFFYFYSYDRGANITQVLEPLNRLIEDTEHGMHFGDHVGDWEHNMVRFRDGKPTGIYYSQHVSGSAYNWNDKALSMKGERPLVYSAYGSHANYASTGNHVHDAALVDFCDAGRLWDPVLSAYFYHLDPASFKLTRLFLSGSNSSTASNFTSFFYFTGIWGDEQYPDNDIRQKTVPHFGLKRFVSGPQGPIVKNLVRKGLHPDQREKKPWMQWAVGIFMFWYPCCIRGWRLWVSLSVVIGFIILTAFGIRYGIKKYRRTKGYKKLETTDIPLNDMSYRERSPDLHRDQDDLETRDER</sequence>
<evidence type="ECO:0008006" key="5">
    <source>
        <dbReference type="Google" id="ProtNLM"/>
    </source>
</evidence>
<reference evidence="4" key="1">
    <citation type="journal article" date="2015" name="Genome Announc.">
        <title>Draft whole-genome sequence of the biocontrol agent Trichoderma harzianum T6776.</title>
        <authorList>
            <person name="Baroncelli R."/>
            <person name="Piaggeschi G."/>
            <person name="Fiorini L."/>
            <person name="Bertolini E."/>
            <person name="Zapparata A."/>
            <person name="Pe M.E."/>
            <person name="Sarrocco S."/>
            <person name="Vannacci G."/>
        </authorList>
    </citation>
    <scope>NUCLEOTIDE SEQUENCE [LARGE SCALE GENOMIC DNA]</scope>
    <source>
        <strain evidence="4">T6776</strain>
    </source>
</reference>
<dbReference type="PANTHER" id="PTHR48220:SF1">
    <property type="entry name" value="VACUOLAR PROTEIN SORTING-ASSOCIATED PROTEIN 62-RELATED"/>
    <property type="match status" value="1"/>
</dbReference>
<name>A0A0G0AH58_TRIHA</name>
<feature type="transmembrane region" description="Helical" evidence="2">
    <location>
        <begin position="414"/>
        <end position="432"/>
    </location>
</feature>
<comment type="caution">
    <text evidence="3">The sequence shown here is derived from an EMBL/GenBank/DDBJ whole genome shotgun (WGS) entry which is preliminary data.</text>
</comment>
<feature type="region of interest" description="Disordered" evidence="1">
    <location>
        <begin position="455"/>
        <end position="476"/>
    </location>
</feature>
<gene>
    <name evidence="3" type="ORF">THAR02_03606</name>
</gene>